<dbReference type="PANTHER" id="PTHR34701:SF1">
    <property type="entry name" value="TRANSCRIPTIONAL REGULATOR MRAZ"/>
    <property type="match status" value="1"/>
</dbReference>
<comment type="caution">
    <text evidence="9">The sequence shown here is derived from an EMBL/GenBank/DDBJ whole genome shotgun (WGS) entry which is preliminary data.</text>
</comment>
<dbReference type="CDD" id="cd16320">
    <property type="entry name" value="MraZ_N"/>
    <property type="match status" value="1"/>
</dbReference>
<dbReference type="EMBL" id="DROK01000277">
    <property type="protein sequence ID" value="HHI98063.1"/>
    <property type="molecule type" value="Genomic_DNA"/>
</dbReference>
<dbReference type="GO" id="GO:0003700">
    <property type="term" value="F:DNA-binding transcription factor activity"/>
    <property type="evidence" value="ECO:0007669"/>
    <property type="project" value="UniProtKB-UniRule"/>
</dbReference>
<dbReference type="AlphaFoldDB" id="A0A7V5P1Q2"/>
<dbReference type="Pfam" id="PF02381">
    <property type="entry name" value="MraZ"/>
    <property type="match status" value="2"/>
</dbReference>
<evidence type="ECO:0000256" key="7">
    <source>
        <dbReference type="HAMAP-Rule" id="MF_01008"/>
    </source>
</evidence>
<evidence type="ECO:0000256" key="2">
    <source>
        <dbReference type="ARBA" id="ARBA00022490"/>
    </source>
</evidence>
<protein>
    <recommendedName>
        <fullName evidence="1 7">Transcriptional regulator MraZ</fullName>
    </recommendedName>
</protein>
<dbReference type="InterPro" id="IPR038619">
    <property type="entry name" value="MraZ_sf"/>
</dbReference>
<evidence type="ECO:0000313" key="9">
    <source>
        <dbReference type="EMBL" id="HHI98063.1"/>
    </source>
</evidence>
<dbReference type="PANTHER" id="PTHR34701">
    <property type="entry name" value="TRANSCRIPTIONAL REGULATOR MRAZ"/>
    <property type="match status" value="1"/>
</dbReference>
<feature type="domain" description="SpoVT-AbrB" evidence="8">
    <location>
        <begin position="6"/>
        <end position="52"/>
    </location>
</feature>
<evidence type="ECO:0000256" key="4">
    <source>
        <dbReference type="ARBA" id="ARBA00023015"/>
    </source>
</evidence>
<dbReference type="GO" id="GO:2000143">
    <property type="term" value="P:negative regulation of DNA-templated transcription initiation"/>
    <property type="evidence" value="ECO:0007669"/>
    <property type="project" value="TreeGrafter"/>
</dbReference>
<gene>
    <name evidence="7 9" type="primary">mraZ</name>
    <name evidence="9" type="ORF">ENJ96_09470</name>
</gene>
<evidence type="ECO:0000256" key="6">
    <source>
        <dbReference type="ARBA" id="ARBA00023163"/>
    </source>
</evidence>
<keyword evidence="4 7" id="KW-0805">Transcription regulation</keyword>
<organism evidence="9">
    <name type="scientific">Thermodesulfatator atlanticus</name>
    <dbReference type="NCBI Taxonomy" id="501497"/>
    <lineage>
        <taxon>Bacteria</taxon>
        <taxon>Pseudomonadati</taxon>
        <taxon>Thermodesulfobacteriota</taxon>
        <taxon>Thermodesulfobacteria</taxon>
        <taxon>Thermodesulfobacteriales</taxon>
        <taxon>Thermodesulfatatoraceae</taxon>
        <taxon>Thermodesulfatator</taxon>
    </lineage>
</organism>
<evidence type="ECO:0000256" key="3">
    <source>
        <dbReference type="ARBA" id="ARBA00022737"/>
    </source>
</evidence>
<evidence type="ECO:0000259" key="8">
    <source>
        <dbReference type="PROSITE" id="PS51740"/>
    </source>
</evidence>
<comment type="subunit">
    <text evidence="7">Forms oligomers.</text>
</comment>
<sequence length="154" mass="17709">MRFRGRSTHTLDSKGRLSIPARFKEVLKQRYGNATLIMTNTPECLQVYPWPEWQALEEQLLGSPVAPPELTLYKRYFLGSAEECQPDRQGRILIPAHLRQEAGIDREVVLLGMLNHFEIWSPKRLEDEFKRARENFEQLSTTVAGLLSKGQALS</sequence>
<evidence type="ECO:0000256" key="5">
    <source>
        <dbReference type="ARBA" id="ARBA00023125"/>
    </source>
</evidence>
<dbReference type="Gene3D" id="3.40.1550.20">
    <property type="entry name" value="Transcriptional regulator MraZ domain"/>
    <property type="match status" value="1"/>
</dbReference>
<evidence type="ECO:0000256" key="1">
    <source>
        <dbReference type="ARBA" id="ARBA00013860"/>
    </source>
</evidence>
<dbReference type="GO" id="GO:0005737">
    <property type="term" value="C:cytoplasm"/>
    <property type="evidence" value="ECO:0007669"/>
    <property type="project" value="UniProtKB-UniRule"/>
</dbReference>
<dbReference type="GO" id="GO:0000976">
    <property type="term" value="F:transcription cis-regulatory region binding"/>
    <property type="evidence" value="ECO:0007669"/>
    <property type="project" value="TreeGrafter"/>
</dbReference>
<keyword evidence="6 7" id="KW-0804">Transcription</keyword>
<keyword evidence="5 7" id="KW-0238">DNA-binding</keyword>
<reference evidence="9" key="1">
    <citation type="journal article" date="2020" name="mSystems">
        <title>Genome- and Community-Level Interaction Insights into Carbon Utilization and Element Cycling Functions of Hydrothermarchaeota in Hydrothermal Sediment.</title>
        <authorList>
            <person name="Zhou Z."/>
            <person name="Liu Y."/>
            <person name="Xu W."/>
            <person name="Pan J."/>
            <person name="Luo Z.H."/>
            <person name="Li M."/>
        </authorList>
    </citation>
    <scope>NUCLEOTIDE SEQUENCE [LARGE SCALE GENOMIC DNA]</scope>
    <source>
        <strain evidence="9">HyVt-533</strain>
    </source>
</reference>
<dbReference type="SUPFAM" id="SSF89447">
    <property type="entry name" value="AbrB/MazE/MraZ-like"/>
    <property type="match status" value="1"/>
</dbReference>
<dbReference type="HAMAP" id="MF_01008">
    <property type="entry name" value="MraZ"/>
    <property type="match status" value="1"/>
</dbReference>
<dbReference type="PROSITE" id="PS51740">
    <property type="entry name" value="SPOVT_ABRB"/>
    <property type="match status" value="2"/>
</dbReference>
<dbReference type="Proteomes" id="UP000886101">
    <property type="component" value="Unassembled WGS sequence"/>
</dbReference>
<feature type="domain" description="SpoVT-AbrB" evidence="8">
    <location>
        <begin position="81"/>
        <end position="124"/>
    </location>
</feature>
<keyword evidence="2 7" id="KW-0963">Cytoplasm</keyword>
<dbReference type="InterPro" id="IPR003444">
    <property type="entry name" value="MraZ"/>
</dbReference>
<comment type="subcellular location">
    <subcellularLocation>
        <location evidence="7">Cytoplasm</location>
        <location evidence="7">Nucleoid</location>
    </subcellularLocation>
</comment>
<dbReference type="InterPro" id="IPR007159">
    <property type="entry name" value="SpoVT-AbrB_dom"/>
</dbReference>
<name>A0A7V5P1Q2_9BACT</name>
<dbReference type="GO" id="GO:0009295">
    <property type="term" value="C:nucleoid"/>
    <property type="evidence" value="ECO:0007669"/>
    <property type="project" value="UniProtKB-SubCell"/>
</dbReference>
<proteinExistence type="inferred from homology"/>
<dbReference type="CDD" id="cd16321">
    <property type="entry name" value="MraZ_C"/>
    <property type="match status" value="1"/>
</dbReference>
<keyword evidence="3" id="KW-0677">Repeat</keyword>
<dbReference type="InterPro" id="IPR035642">
    <property type="entry name" value="MraZ_N"/>
</dbReference>
<comment type="similarity">
    <text evidence="7">Belongs to the MraZ family.</text>
</comment>
<dbReference type="InterPro" id="IPR020603">
    <property type="entry name" value="MraZ_dom"/>
</dbReference>
<dbReference type="NCBIfam" id="TIGR00242">
    <property type="entry name" value="division/cell wall cluster transcriptional repressor MraZ"/>
    <property type="match status" value="1"/>
</dbReference>
<dbReference type="InterPro" id="IPR037914">
    <property type="entry name" value="SpoVT-AbrB_sf"/>
</dbReference>
<dbReference type="InterPro" id="IPR035644">
    <property type="entry name" value="MraZ_C"/>
</dbReference>
<accession>A0A7V5P1Q2</accession>